<reference evidence="2" key="1">
    <citation type="submission" date="2017-08" db="EMBL/GenBank/DDBJ databases">
        <title>A dynamic microbial community with high functional redundancy inhabits the cold, oxic subseafloor aquifer.</title>
        <authorList>
            <person name="Tully B.J."/>
            <person name="Wheat C.G."/>
            <person name="Glazer B.T."/>
            <person name="Huber J.A."/>
        </authorList>
    </citation>
    <scope>NUCLEOTIDE SEQUENCE [LARGE SCALE GENOMIC DNA]</scope>
</reference>
<dbReference type="AlphaFoldDB" id="A0A2A4X935"/>
<proteinExistence type="predicted"/>
<evidence type="ECO:0000313" key="2">
    <source>
        <dbReference type="Proteomes" id="UP000218767"/>
    </source>
</evidence>
<gene>
    <name evidence="1" type="ORF">COB20_06445</name>
</gene>
<protein>
    <submittedName>
        <fullName evidence="1">Uncharacterized protein</fullName>
    </submittedName>
</protein>
<evidence type="ECO:0000313" key="1">
    <source>
        <dbReference type="EMBL" id="PCI78639.1"/>
    </source>
</evidence>
<dbReference type="Proteomes" id="UP000218767">
    <property type="component" value="Unassembled WGS sequence"/>
</dbReference>
<dbReference type="EMBL" id="NVUL01000029">
    <property type="protein sequence ID" value="PCI78639.1"/>
    <property type="molecule type" value="Genomic_DNA"/>
</dbReference>
<accession>A0A2A4X935</accession>
<comment type="caution">
    <text evidence="1">The sequence shown here is derived from an EMBL/GenBank/DDBJ whole genome shotgun (WGS) entry which is preliminary data.</text>
</comment>
<organism evidence="1 2">
    <name type="scientific">SAR86 cluster bacterium</name>
    <dbReference type="NCBI Taxonomy" id="2030880"/>
    <lineage>
        <taxon>Bacteria</taxon>
        <taxon>Pseudomonadati</taxon>
        <taxon>Pseudomonadota</taxon>
        <taxon>Gammaproteobacteria</taxon>
        <taxon>SAR86 cluster</taxon>
    </lineage>
</organism>
<sequence length="62" mass="7382">MNAGQFIKYRGIQMLRYWPKAGLNAFFFRILETSLKPRQIPAIFQIVGTLCCFNYHTYNQYV</sequence>
<name>A0A2A4X935_9GAMM</name>